<feature type="chain" id="PRO_5045097157" description="YhfM-like domain-containing protein" evidence="1">
    <location>
        <begin position="21"/>
        <end position="141"/>
    </location>
</feature>
<keyword evidence="1" id="KW-0732">Signal</keyword>
<proteinExistence type="predicted"/>
<evidence type="ECO:0000256" key="1">
    <source>
        <dbReference type="SAM" id="SignalP"/>
    </source>
</evidence>
<evidence type="ECO:0000313" key="4">
    <source>
        <dbReference type="Proteomes" id="UP001290455"/>
    </source>
</evidence>
<gene>
    <name evidence="3" type="ORF">SM124_13905</name>
</gene>
<evidence type="ECO:0000259" key="2">
    <source>
        <dbReference type="Pfam" id="PF26353"/>
    </source>
</evidence>
<organism evidence="3 4">
    <name type="scientific">Robertmurraya mangrovi</name>
    <dbReference type="NCBI Taxonomy" id="3098077"/>
    <lineage>
        <taxon>Bacteria</taxon>
        <taxon>Bacillati</taxon>
        <taxon>Bacillota</taxon>
        <taxon>Bacilli</taxon>
        <taxon>Bacillales</taxon>
        <taxon>Bacillaceae</taxon>
        <taxon>Robertmurraya</taxon>
    </lineage>
</organism>
<dbReference type="Proteomes" id="UP001290455">
    <property type="component" value="Unassembled WGS sequence"/>
</dbReference>
<sequence length="141" mass="15897">MKFKLLIAVLCLLISTILSGCLNQKETMVLLDEKIQGIEVSKSMGVGNVNEDIHVSFNHKNSIKVFEKAIKSAIKDKVELKAEPDYDIVVSYGDEFPKHAVHLWLGKENEESILTYMVGEGETYRTSAKITNQLRELILTK</sequence>
<dbReference type="InterPro" id="IPR058780">
    <property type="entry name" value="YhfM-like_dom"/>
</dbReference>
<evidence type="ECO:0000313" key="3">
    <source>
        <dbReference type="EMBL" id="MDZ5472822.1"/>
    </source>
</evidence>
<dbReference type="PROSITE" id="PS51257">
    <property type="entry name" value="PROKAR_LIPOPROTEIN"/>
    <property type="match status" value="1"/>
</dbReference>
<protein>
    <recommendedName>
        <fullName evidence="2">YhfM-like domain-containing protein</fullName>
    </recommendedName>
</protein>
<accession>A0ABU5J0F2</accession>
<name>A0ABU5J0F2_9BACI</name>
<feature type="domain" description="YhfM-like" evidence="2">
    <location>
        <begin position="52"/>
        <end position="138"/>
    </location>
</feature>
<reference evidence="3 4" key="1">
    <citation type="submission" date="2023-11" db="EMBL/GenBank/DDBJ databases">
        <title>Bacillus jintuensis, isolated from a mudflat on the Beibu Gulf coast.</title>
        <authorList>
            <person name="Li M."/>
        </authorList>
    </citation>
    <scope>NUCLEOTIDE SEQUENCE [LARGE SCALE GENOMIC DNA]</scope>
    <source>
        <strain evidence="3 4">31A1R</strain>
    </source>
</reference>
<feature type="signal peptide" evidence="1">
    <location>
        <begin position="1"/>
        <end position="20"/>
    </location>
</feature>
<dbReference type="RefSeq" id="WP_322447124.1">
    <property type="nucleotide sequence ID" value="NZ_JAXOFX010000009.1"/>
</dbReference>
<dbReference type="EMBL" id="JAXOFX010000009">
    <property type="protein sequence ID" value="MDZ5472822.1"/>
    <property type="molecule type" value="Genomic_DNA"/>
</dbReference>
<dbReference type="Pfam" id="PF26353">
    <property type="entry name" value="YhfM"/>
    <property type="match status" value="1"/>
</dbReference>
<keyword evidence="4" id="KW-1185">Reference proteome</keyword>
<comment type="caution">
    <text evidence="3">The sequence shown here is derived from an EMBL/GenBank/DDBJ whole genome shotgun (WGS) entry which is preliminary data.</text>
</comment>